<evidence type="ECO:0000313" key="4">
    <source>
        <dbReference type="EMBL" id="GAA1540868.1"/>
    </source>
</evidence>
<organism evidence="4 5">
    <name type="scientific">Dactylosporangium maewongense</name>
    <dbReference type="NCBI Taxonomy" id="634393"/>
    <lineage>
        <taxon>Bacteria</taxon>
        <taxon>Bacillati</taxon>
        <taxon>Actinomycetota</taxon>
        <taxon>Actinomycetes</taxon>
        <taxon>Micromonosporales</taxon>
        <taxon>Micromonosporaceae</taxon>
        <taxon>Dactylosporangium</taxon>
    </lineage>
</organism>
<accession>A0ABN2BGY9</accession>
<name>A0ABN2BGY9_9ACTN</name>
<dbReference type="RefSeq" id="WP_344506846.1">
    <property type="nucleotide sequence ID" value="NZ_BAAAQD010000016.1"/>
</dbReference>
<keyword evidence="2" id="KW-1133">Transmembrane helix</keyword>
<feature type="transmembrane region" description="Helical" evidence="2">
    <location>
        <begin position="586"/>
        <end position="605"/>
    </location>
</feature>
<keyword evidence="5" id="KW-1185">Reference proteome</keyword>
<feature type="transmembrane region" description="Helical" evidence="2">
    <location>
        <begin position="237"/>
        <end position="256"/>
    </location>
</feature>
<keyword evidence="2" id="KW-0812">Transmembrane</keyword>
<sequence length="617" mass="63039">MLRKAGIVAAVMLLVGSMAPPPALADGADVEFLDGTVLRLRPGNPARAAVVNNAGVPYAVDIRSVAGDGGTGAATVAPTSAHLDPGGVAVFTVTPAGDDGASGFLVAVARAPGTPTVVARRAYEIGPETVGWLPLVAEWRVTSSRGPSVTGLSGATLPLAQGVSCPPGDATIPVGGLASAGGGAVTVQATCHAGRHDVELAFAGATRAGDYTGTIDLAPDDDAAGEVALTLRSTDDFVFPLLVLLAGVALALVTAWQAGRLSTVSLAVEESWLLEAEAAAAHQRFRQAGANAPWRAYSFLPALQARLAAVRSELSKLSRRFSELTADEGPFQAQLDVMTALRQLVDAWPAAAQRLAALTVAEQAVAGTPGDPPSPWDARPGQAAAGRLPALVTHAGALLRGRPIDDVDTVPQLIADIDATTVALRAWPADATAVHGLRALARRLKPAQRDATDLRSLTEAAATVDAVLEDMWAAADGAAYTGLRIGERLDAPAVVLYALQSRERLVASGVPGPGPGPVPLPPVPPDPALALAEAREGAAATARRVARSRRVRNVLVFAAIAVVTVWTGLSTLYFDQAFGGWRDYVTVAAWGFGAQAGLTVIAGALDRIMAGGRVTAG</sequence>
<dbReference type="Proteomes" id="UP001501470">
    <property type="component" value="Unassembled WGS sequence"/>
</dbReference>
<evidence type="ECO:0000313" key="5">
    <source>
        <dbReference type="Proteomes" id="UP001501470"/>
    </source>
</evidence>
<feature type="transmembrane region" description="Helical" evidence="2">
    <location>
        <begin position="554"/>
        <end position="574"/>
    </location>
</feature>
<protein>
    <submittedName>
        <fullName evidence="4">Uncharacterized protein</fullName>
    </submittedName>
</protein>
<keyword evidence="3" id="KW-0732">Signal</keyword>
<evidence type="ECO:0000256" key="3">
    <source>
        <dbReference type="SAM" id="SignalP"/>
    </source>
</evidence>
<evidence type="ECO:0000256" key="2">
    <source>
        <dbReference type="SAM" id="Phobius"/>
    </source>
</evidence>
<evidence type="ECO:0000256" key="1">
    <source>
        <dbReference type="SAM" id="Coils"/>
    </source>
</evidence>
<feature type="coiled-coil region" evidence="1">
    <location>
        <begin position="300"/>
        <end position="327"/>
    </location>
</feature>
<gene>
    <name evidence="4" type="ORF">GCM10009827_070340</name>
</gene>
<keyword evidence="1" id="KW-0175">Coiled coil</keyword>
<reference evidence="4 5" key="1">
    <citation type="journal article" date="2019" name="Int. J. Syst. Evol. Microbiol.">
        <title>The Global Catalogue of Microorganisms (GCM) 10K type strain sequencing project: providing services to taxonomists for standard genome sequencing and annotation.</title>
        <authorList>
            <consortium name="The Broad Institute Genomics Platform"/>
            <consortium name="The Broad Institute Genome Sequencing Center for Infectious Disease"/>
            <person name="Wu L."/>
            <person name="Ma J."/>
        </authorList>
    </citation>
    <scope>NUCLEOTIDE SEQUENCE [LARGE SCALE GENOMIC DNA]</scope>
    <source>
        <strain evidence="4 5">JCM 15933</strain>
    </source>
</reference>
<proteinExistence type="predicted"/>
<feature type="signal peptide" evidence="3">
    <location>
        <begin position="1"/>
        <end position="25"/>
    </location>
</feature>
<comment type="caution">
    <text evidence="4">The sequence shown here is derived from an EMBL/GenBank/DDBJ whole genome shotgun (WGS) entry which is preliminary data.</text>
</comment>
<dbReference type="EMBL" id="BAAAQD010000016">
    <property type="protein sequence ID" value="GAA1540868.1"/>
    <property type="molecule type" value="Genomic_DNA"/>
</dbReference>
<feature type="chain" id="PRO_5046730350" evidence="3">
    <location>
        <begin position="26"/>
        <end position="617"/>
    </location>
</feature>
<keyword evidence="2" id="KW-0472">Membrane</keyword>